<protein>
    <submittedName>
        <fullName evidence="3">Uncharacterized protein</fullName>
    </submittedName>
</protein>
<feature type="region of interest" description="Disordered" evidence="2">
    <location>
        <begin position="97"/>
        <end position="131"/>
    </location>
</feature>
<feature type="compositionally biased region" description="Basic and acidic residues" evidence="2">
    <location>
        <begin position="117"/>
        <end position="131"/>
    </location>
</feature>
<name>A0A835G0T0_9POAL</name>
<dbReference type="EMBL" id="JACEFO010000143">
    <property type="protein sequence ID" value="KAF8780299.1"/>
    <property type="molecule type" value="Genomic_DNA"/>
</dbReference>
<dbReference type="AlphaFoldDB" id="A0A835G0T0"/>
<organism evidence="3 5">
    <name type="scientific">Digitaria exilis</name>
    <dbReference type="NCBI Taxonomy" id="1010633"/>
    <lineage>
        <taxon>Eukaryota</taxon>
        <taxon>Viridiplantae</taxon>
        <taxon>Streptophyta</taxon>
        <taxon>Embryophyta</taxon>
        <taxon>Tracheophyta</taxon>
        <taxon>Spermatophyta</taxon>
        <taxon>Magnoliopsida</taxon>
        <taxon>Liliopsida</taxon>
        <taxon>Poales</taxon>
        <taxon>Poaceae</taxon>
        <taxon>PACMAD clade</taxon>
        <taxon>Panicoideae</taxon>
        <taxon>Panicodae</taxon>
        <taxon>Paniceae</taxon>
        <taxon>Anthephorinae</taxon>
        <taxon>Digitaria</taxon>
    </lineage>
</organism>
<reference evidence="3" key="1">
    <citation type="submission" date="2020-07" db="EMBL/GenBank/DDBJ databases">
        <title>Genome sequence and genetic diversity analysis of an under-domesticated orphan crop, white fonio (Digitaria exilis).</title>
        <authorList>
            <person name="Bennetzen J.L."/>
            <person name="Chen S."/>
            <person name="Ma X."/>
            <person name="Wang X."/>
            <person name="Yssel A.E.J."/>
            <person name="Chaluvadi S.R."/>
            <person name="Johnson M."/>
            <person name="Gangashetty P."/>
            <person name="Hamidou F."/>
            <person name="Sanogo M.D."/>
            <person name="Zwaenepoel A."/>
            <person name="Wallace J."/>
            <person name="Van De Peer Y."/>
            <person name="Van Deynze A."/>
        </authorList>
    </citation>
    <scope>NUCLEOTIDE SEQUENCE</scope>
    <source>
        <tissue evidence="3">Leaves</tissue>
    </source>
</reference>
<evidence type="ECO:0000256" key="1">
    <source>
        <dbReference type="SAM" id="Coils"/>
    </source>
</evidence>
<evidence type="ECO:0000313" key="5">
    <source>
        <dbReference type="Proteomes" id="UP000636709"/>
    </source>
</evidence>
<comment type="caution">
    <text evidence="3">The sequence shown here is derived from an EMBL/GenBank/DDBJ whole genome shotgun (WGS) entry which is preliminary data.</text>
</comment>
<dbReference type="EMBL" id="JACEFO010000109">
    <property type="protein sequence ID" value="KAF8781231.1"/>
    <property type="molecule type" value="Genomic_DNA"/>
</dbReference>
<accession>A0A835G0T0</accession>
<evidence type="ECO:0000256" key="2">
    <source>
        <dbReference type="SAM" id="MobiDB-lite"/>
    </source>
</evidence>
<keyword evidence="1" id="KW-0175">Coiled coil</keyword>
<sequence length="131" mass="14890">MDKKNTGHASNSKVTAMIMMIQKLMREEAKLKKQIEAANRRGEEQKAKVKNFDPKLAPMMNCAFEGRGCKELETYHDQLVEMQRMVADLQNKKFSSGHAKGVWGHGSHGRPVLPATRRPDTLPELQKEVYP</sequence>
<evidence type="ECO:0000313" key="4">
    <source>
        <dbReference type="EMBL" id="KAF8781231.1"/>
    </source>
</evidence>
<dbReference type="Proteomes" id="UP000636709">
    <property type="component" value="Unassembled WGS sequence"/>
</dbReference>
<feature type="coiled-coil region" evidence="1">
    <location>
        <begin position="21"/>
        <end position="48"/>
    </location>
</feature>
<dbReference type="OrthoDB" id="673391at2759"/>
<keyword evidence="5" id="KW-1185">Reference proteome</keyword>
<gene>
    <name evidence="4" type="ORF">HU200_000665</name>
    <name evidence="3" type="ORF">HU200_001703</name>
</gene>
<proteinExistence type="predicted"/>
<evidence type="ECO:0000313" key="3">
    <source>
        <dbReference type="EMBL" id="KAF8780299.1"/>
    </source>
</evidence>